<reference evidence="2" key="1">
    <citation type="submission" date="2016-10" db="EMBL/GenBank/DDBJ databases">
        <authorList>
            <person name="Varghese N."/>
            <person name="Submissions S."/>
        </authorList>
    </citation>
    <scope>NUCLEOTIDE SEQUENCE [LARGE SCALE GENOMIC DNA]</scope>
    <source>
        <strain evidence="2">DSM 21857</strain>
    </source>
</reference>
<dbReference type="Proteomes" id="UP000242763">
    <property type="component" value="Unassembled WGS sequence"/>
</dbReference>
<dbReference type="STRING" id="1121003.SAMN03080618_03456"/>
<dbReference type="OrthoDB" id="8117500at2"/>
<name>A0A1I3SUA1_9HYPH</name>
<evidence type="ECO:0000313" key="2">
    <source>
        <dbReference type="Proteomes" id="UP000242763"/>
    </source>
</evidence>
<protein>
    <submittedName>
        <fullName evidence="1">Uncharacterized protein</fullName>
    </submittedName>
</protein>
<gene>
    <name evidence="1" type="ORF">SAMN03080618_03456</name>
</gene>
<dbReference type="AlphaFoldDB" id="A0A1I3SUA1"/>
<evidence type="ECO:0000313" key="1">
    <source>
        <dbReference type="EMBL" id="SFJ61429.1"/>
    </source>
</evidence>
<sequence length="495" mass="56109">MANEDIKFWSDPSRWPRDTNDYVFICQAVLIVGKAIFGDEWTGDEPITPPPFYFWTGAPNGLRPLVQSEASQQQKVQMHRLLMTHSPQFKREPIRYGRWGPPSIQFRHEECSAGLQIANDIDASHALRRDRFTRAQWFLVSALSEGHLASRLRPIRGGAFSDDLPSSIWNGEDFSARFFWGQMNPSSPFGVGVGGDRHQYIFVSREQLTALLKIDGKPTDPSPQSEGPILQPDAFSRFDSIVMDQDPMGMSQWSLGIAMLWITYRSAERMRMRVGNLDMLLVSDGAGTPREVTAARRDLLNAMQDGRVVATATPISGINDGRVFRERHRETSATEWKPLDSQRIWTLQDRDGMRHLVWLGGDQYFDDVRVNRASVMNEWPAIGQADAAKNELDPQDHLPSEPPFPILLPGSVPAMRRTVKAAQRFMRDHGFQTLTKAEAEEQILKVLHAGTQVLRREVVSEISSDGKRRPQASLANRDKELADCREFLTNDDQRD</sequence>
<proteinExistence type="predicted"/>
<keyword evidence="2" id="KW-1185">Reference proteome</keyword>
<organism evidence="1 2">
    <name type="scientific">Aquamicrobium aerolatum DSM 21857</name>
    <dbReference type="NCBI Taxonomy" id="1121003"/>
    <lineage>
        <taxon>Bacteria</taxon>
        <taxon>Pseudomonadati</taxon>
        <taxon>Pseudomonadota</taxon>
        <taxon>Alphaproteobacteria</taxon>
        <taxon>Hyphomicrobiales</taxon>
        <taxon>Phyllobacteriaceae</taxon>
        <taxon>Aerobium</taxon>
    </lineage>
</organism>
<accession>A0A1I3SUA1</accession>
<dbReference type="RefSeq" id="WP_139207985.1">
    <property type="nucleotide sequence ID" value="NZ_FORF01000035.1"/>
</dbReference>
<dbReference type="EMBL" id="FORF01000035">
    <property type="protein sequence ID" value="SFJ61429.1"/>
    <property type="molecule type" value="Genomic_DNA"/>
</dbReference>